<evidence type="ECO:0000256" key="1">
    <source>
        <dbReference type="SAM" id="MobiDB-lite"/>
    </source>
</evidence>
<proteinExistence type="predicted"/>
<organism evidence="2 3">
    <name type="scientific">Auxenochlorella protothecoides</name>
    <name type="common">Green microalga</name>
    <name type="synonym">Chlorella protothecoides</name>
    <dbReference type="NCBI Taxonomy" id="3075"/>
    <lineage>
        <taxon>Eukaryota</taxon>
        <taxon>Viridiplantae</taxon>
        <taxon>Chlorophyta</taxon>
        <taxon>core chlorophytes</taxon>
        <taxon>Trebouxiophyceae</taxon>
        <taxon>Chlorellales</taxon>
        <taxon>Chlorellaceae</taxon>
        <taxon>Auxenochlorella</taxon>
    </lineage>
</organism>
<gene>
    <name evidence="2" type="ORF">APUTEX25_005268</name>
</gene>
<evidence type="ECO:0000313" key="3">
    <source>
        <dbReference type="Proteomes" id="UP000279271"/>
    </source>
</evidence>
<feature type="non-terminal residue" evidence="2">
    <location>
        <position position="96"/>
    </location>
</feature>
<dbReference type="AlphaFoldDB" id="A0A3M7KTU8"/>
<feature type="region of interest" description="Disordered" evidence="1">
    <location>
        <begin position="68"/>
        <end position="96"/>
    </location>
</feature>
<feature type="non-terminal residue" evidence="2">
    <location>
        <position position="1"/>
    </location>
</feature>
<feature type="compositionally biased region" description="Low complexity" evidence="1">
    <location>
        <begin position="81"/>
        <end position="90"/>
    </location>
</feature>
<comment type="caution">
    <text evidence="2">The sequence shown here is derived from an EMBL/GenBank/DDBJ whole genome shotgun (WGS) entry which is preliminary data.</text>
</comment>
<dbReference type="EMBL" id="QOKY01000199">
    <property type="protein sequence ID" value="RMZ53279.1"/>
    <property type="molecule type" value="Genomic_DNA"/>
</dbReference>
<reference evidence="3" key="1">
    <citation type="journal article" date="2018" name="Algal Res.">
        <title>Characterization of plant carbon substrate utilization by Auxenochlorella protothecoides.</title>
        <authorList>
            <person name="Vogler B.W."/>
            <person name="Starkenburg S.R."/>
            <person name="Sudasinghe N."/>
            <person name="Schambach J.Y."/>
            <person name="Rollin J.A."/>
            <person name="Pattathil S."/>
            <person name="Barry A.N."/>
        </authorList>
    </citation>
    <scope>NUCLEOTIDE SEQUENCE [LARGE SCALE GENOMIC DNA]</scope>
    <source>
        <strain evidence="3">UTEX 25</strain>
    </source>
</reference>
<accession>A0A3M7KTU8</accession>
<protein>
    <submittedName>
        <fullName evidence="2">Uncharacterized protein</fullName>
    </submittedName>
</protein>
<dbReference type="Proteomes" id="UP000279271">
    <property type="component" value="Unassembled WGS sequence"/>
</dbReference>
<sequence>ATCSSTFVALPSAMHEGFSKSGSVRTSTLNIMGLPTSAVRLNPLGIVTPRSTEIIVAVECLKAGQKACTADSNGNIGSGNKGKNNFGTKNVGDDNI</sequence>
<evidence type="ECO:0000313" key="2">
    <source>
        <dbReference type="EMBL" id="RMZ53279.1"/>
    </source>
</evidence>
<name>A0A3M7KTU8_AUXPR</name>